<dbReference type="Pfam" id="PF18052">
    <property type="entry name" value="Rx_N"/>
    <property type="match status" value="1"/>
</dbReference>
<dbReference type="Gene3D" id="1.10.10.10">
    <property type="entry name" value="Winged helix-like DNA-binding domain superfamily/Winged helix DNA-binding domain"/>
    <property type="match status" value="1"/>
</dbReference>
<dbReference type="InterPro" id="IPR032675">
    <property type="entry name" value="LRR_dom_sf"/>
</dbReference>
<organism evidence="10 11">
    <name type="scientific">Vitis rotundifolia</name>
    <name type="common">Muscadine grape</name>
    <dbReference type="NCBI Taxonomy" id="103349"/>
    <lineage>
        <taxon>Eukaryota</taxon>
        <taxon>Viridiplantae</taxon>
        <taxon>Streptophyta</taxon>
        <taxon>Embryophyta</taxon>
        <taxon>Tracheophyta</taxon>
        <taxon>Spermatophyta</taxon>
        <taxon>Magnoliopsida</taxon>
        <taxon>eudicotyledons</taxon>
        <taxon>Gunneridae</taxon>
        <taxon>Pentapetalae</taxon>
        <taxon>rosids</taxon>
        <taxon>Vitales</taxon>
        <taxon>Vitaceae</taxon>
        <taxon>Viteae</taxon>
        <taxon>Vitis</taxon>
    </lineage>
</organism>
<dbReference type="InterPro" id="IPR038005">
    <property type="entry name" value="RX-like_CC"/>
</dbReference>
<keyword evidence="1" id="KW-0433">Leucine-rich repeat</keyword>
<keyword evidence="11" id="KW-1185">Reference proteome</keyword>
<feature type="domain" description="Disease resistance protein winged helix" evidence="8">
    <location>
        <begin position="433"/>
        <end position="482"/>
    </location>
</feature>
<dbReference type="Pfam" id="PF23559">
    <property type="entry name" value="WHD_DRP"/>
    <property type="match status" value="1"/>
</dbReference>
<evidence type="ECO:0000259" key="9">
    <source>
        <dbReference type="Pfam" id="PF25019"/>
    </source>
</evidence>
<dbReference type="PANTHER" id="PTHR36766:SF51">
    <property type="entry name" value="DISEASE RESISTANCE RPP13-LIKE PROTEIN 1"/>
    <property type="match status" value="1"/>
</dbReference>
<feature type="domain" description="R13L1/DRL21-like LRR repeat region" evidence="9">
    <location>
        <begin position="645"/>
        <end position="772"/>
    </location>
</feature>
<reference evidence="10 11" key="1">
    <citation type="journal article" date="2023" name="BMC Biotechnol.">
        <title>Vitis rotundifolia cv Carlos genome sequencing.</title>
        <authorList>
            <person name="Huff M."/>
            <person name="Hulse-Kemp A."/>
            <person name="Scheffler B."/>
            <person name="Youngblood R."/>
            <person name="Simpson S."/>
            <person name="Babiker E."/>
            <person name="Staton M."/>
        </authorList>
    </citation>
    <scope>NUCLEOTIDE SEQUENCE [LARGE SCALE GENOMIC DNA]</scope>
    <source>
        <tissue evidence="10">Leaf</tissue>
    </source>
</reference>
<evidence type="ECO:0000313" key="10">
    <source>
        <dbReference type="EMBL" id="KAJ9685414.1"/>
    </source>
</evidence>
<dbReference type="PANTHER" id="PTHR36766">
    <property type="entry name" value="PLANT BROAD-SPECTRUM MILDEW RESISTANCE PROTEIN RPW8"/>
    <property type="match status" value="1"/>
</dbReference>
<comment type="caution">
    <text evidence="10">The sequence shown here is derived from an EMBL/GenBank/DDBJ whole genome shotgun (WGS) entry which is preliminary data.</text>
</comment>
<dbReference type="InterPro" id="IPR002182">
    <property type="entry name" value="NB-ARC"/>
</dbReference>
<dbReference type="Gene3D" id="3.40.50.300">
    <property type="entry name" value="P-loop containing nucleotide triphosphate hydrolases"/>
    <property type="match status" value="1"/>
</dbReference>
<evidence type="ECO:0000256" key="2">
    <source>
        <dbReference type="ARBA" id="ARBA00022737"/>
    </source>
</evidence>
<keyword evidence="5" id="KW-0067">ATP-binding</keyword>
<evidence type="ECO:0000259" key="8">
    <source>
        <dbReference type="Pfam" id="PF23559"/>
    </source>
</evidence>
<accession>A0AA38ZAQ3</accession>
<dbReference type="SUPFAM" id="SSF52540">
    <property type="entry name" value="P-loop containing nucleoside triphosphate hydrolases"/>
    <property type="match status" value="1"/>
</dbReference>
<dbReference type="InterPro" id="IPR056789">
    <property type="entry name" value="LRR_R13L1-DRL21"/>
</dbReference>
<gene>
    <name evidence="10" type="ORF">PVL29_017449</name>
</gene>
<dbReference type="GO" id="GO:0006952">
    <property type="term" value="P:defense response"/>
    <property type="evidence" value="ECO:0007669"/>
    <property type="project" value="UniProtKB-KW"/>
</dbReference>
<dbReference type="GO" id="GO:0005524">
    <property type="term" value="F:ATP binding"/>
    <property type="evidence" value="ECO:0007669"/>
    <property type="project" value="UniProtKB-KW"/>
</dbReference>
<dbReference type="Pfam" id="PF00931">
    <property type="entry name" value="NB-ARC"/>
    <property type="match status" value="1"/>
</dbReference>
<dbReference type="Pfam" id="PF25019">
    <property type="entry name" value="LRR_R13L1-DRL21"/>
    <property type="match status" value="1"/>
</dbReference>
<protein>
    <recommendedName>
        <fullName evidence="12">Disease resistance RPP13-like protein 1</fullName>
    </recommendedName>
</protein>
<dbReference type="InterPro" id="IPR027417">
    <property type="entry name" value="P-loop_NTPase"/>
</dbReference>
<evidence type="ECO:0000256" key="4">
    <source>
        <dbReference type="ARBA" id="ARBA00022821"/>
    </source>
</evidence>
<dbReference type="AlphaFoldDB" id="A0AA38ZAQ3"/>
<evidence type="ECO:0000256" key="5">
    <source>
        <dbReference type="ARBA" id="ARBA00022840"/>
    </source>
</evidence>
<dbReference type="InterPro" id="IPR036388">
    <property type="entry name" value="WH-like_DNA-bd_sf"/>
</dbReference>
<dbReference type="CDD" id="cd14798">
    <property type="entry name" value="RX-CC_like"/>
    <property type="match status" value="1"/>
</dbReference>
<sequence length="818" mass="92066">MAFVGEAFLSAFIQKLVDMLASPKLWKFACQEQVHARLKMWEKILRKIYAVLHDAEVKQATNPLVKIWLAELRDLAYDMEDILDKFGIEALQQKLSLTEPQPCTSTVCSLISSLSTSFSPTAVRYNSTMDSKIEEITTRLQDISSQKNDFCLRENAEGRSNRKRKRLPTTSLVVESCVYGRETDKEAILDMLLKDEPSENEACVISIVGMGGIGKTTLAQLSYNHEKVKDCFDMKAWVCVSDDFDVMKITKTILESIASSTNHGVNDLNLLQVALKEKVSGKKFLLCSPLRAGARGSKLIITTRNMSVVSVTRAYSIHPLKELSHNDCLSVFSQQALGTTNLDSYPQLNVIGEEIAKKCKGLPLAAKSLGGMLRMKLNQDTWIDILENKIWDLPEEKSGILPALKLSYHHLPSHLKRCFAYCSMFPKSYEFQKGLLQHVKGKRQMEDIGSEYFSELLSRSFFQPSSDNSSRFVMHDLINDLAQSVGGEICFHLDDKLENDLQHPISKKVRHLSFSRKYHEVFKRFETFDRIKNLRTLLALPITDNLKSCMSAKVLHDLLMERRCLWVLSLTGYRINELPSSFILLLRNCKSLTMLPEGMGNLINLRDLDITGTIRLQTMPPRMGNLTNLQTLSKFIVGKGSRSGIEELKNLCHLRGEICISGLHNVGNIRAAIDANLKNKTNIEELMMAWRSDFDVLPNERDEMDVLEFLQPHKNLKKLTVEFYGGAKFPSWIGDASFSTLVQLNLKTCRNITSLPSLGRLSSLKDLWIGGMRKVKTVGIEFCGEVSHSAKPFQSLKSQFGGYGRMGGLVLSKCGGGC</sequence>
<dbReference type="Proteomes" id="UP001168098">
    <property type="component" value="Unassembled WGS sequence"/>
</dbReference>
<evidence type="ECO:0000256" key="1">
    <source>
        <dbReference type="ARBA" id="ARBA00022614"/>
    </source>
</evidence>
<evidence type="ECO:0000256" key="3">
    <source>
        <dbReference type="ARBA" id="ARBA00022741"/>
    </source>
</evidence>
<keyword evidence="3" id="KW-0547">Nucleotide-binding</keyword>
<keyword evidence="4" id="KW-0611">Plant defense</keyword>
<proteinExistence type="predicted"/>
<keyword evidence="2" id="KW-0677">Repeat</keyword>
<evidence type="ECO:0000313" key="11">
    <source>
        <dbReference type="Proteomes" id="UP001168098"/>
    </source>
</evidence>
<dbReference type="GO" id="GO:0043531">
    <property type="term" value="F:ADP binding"/>
    <property type="evidence" value="ECO:0007669"/>
    <property type="project" value="InterPro"/>
</dbReference>
<dbReference type="Gene3D" id="1.20.5.4130">
    <property type="match status" value="1"/>
</dbReference>
<dbReference type="InterPro" id="IPR041118">
    <property type="entry name" value="Rx_N"/>
</dbReference>
<feature type="domain" description="Disease resistance N-terminal" evidence="7">
    <location>
        <begin position="8"/>
        <end position="98"/>
    </location>
</feature>
<feature type="domain" description="NB-ARC" evidence="6">
    <location>
        <begin position="182"/>
        <end position="337"/>
    </location>
</feature>
<evidence type="ECO:0000259" key="7">
    <source>
        <dbReference type="Pfam" id="PF18052"/>
    </source>
</evidence>
<evidence type="ECO:0008006" key="12">
    <source>
        <dbReference type="Google" id="ProtNLM"/>
    </source>
</evidence>
<dbReference type="Gene3D" id="3.80.10.10">
    <property type="entry name" value="Ribonuclease Inhibitor"/>
    <property type="match status" value="1"/>
</dbReference>
<dbReference type="GO" id="GO:0051707">
    <property type="term" value="P:response to other organism"/>
    <property type="evidence" value="ECO:0007669"/>
    <property type="project" value="UniProtKB-ARBA"/>
</dbReference>
<name>A0AA38ZAQ3_VITRO</name>
<dbReference type="PRINTS" id="PR00364">
    <property type="entry name" value="DISEASERSIST"/>
</dbReference>
<dbReference type="SUPFAM" id="SSF52058">
    <property type="entry name" value="L domain-like"/>
    <property type="match status" value="1"/>
</dbReference>
<dbReference type="EMBL" id="JARBHA010000013">
    <property type="protein sequence ID" value="KAJ9685414.1"/>
    <property type="molecule type" value="Genomic_DNA"/>
</dbReference>
<evidence type="ECO:0000259" key="6">
    <source>
        <dbReference type="Pfam" id="PF00931"/>
    </source>
</evidence>
<dbReference type="InterPro" id="IPR058922">
    <property type="entry name" value="WHD_DRP"/>
</dbReference>